<protein>
    <submittedName>
        <fullName evidence="8">HlyD family secretion protein</fullName>
    </submittedName>
</protein>
<proteinExistence type="predicted"/>
<dbReference type="Gene3D" id="2.40.50.100">
    <property type="match status" value="1"/>
</dbReference>
<evidence type="ECO:0000256" key="2">
    <source>
        <dbReference type="ARBA" id="ARBA00023054"/>
    </source>
</evidence>
<dbReference type="EMBL" id="FNGU01000004">
    <property type="protein sequence ID" value="SDM13500.1"/>
    <property type="molecule type" value="Genomic_DNA"/>
</dbReference>
<keyword evidence="5" id="KW-0812">Transmembrane</keyword>
<dbReference type="GO" id="GO:0030313">
    <property type="term" value="C:cell envelope"/>
    <property type="evidence" value="ECO:0007669"/>
    <property type="project" value="UniProtKB-SubCell"/>
</dbReference>
<evidence type="ECO:0000259" key="7">
    <source>
        <dbReference type="Pfam" id="PF25990"/>
    </source>
</evidence>
<dbReference type="Pfam" id="PF25975">
    <property type="entry name" value="CzcB_C"/>
    <property type="match status" value="1"/>
</dbReference>
<feature type="domain" description="YknX-like beta-barrel" evidence="7">
    <location>
        <begin position="350"/>
        <end position="428"/>
    </location>
</feature>
<keyword evidence="2 3" id="KW-0175">Coiled coil</keyword>
<evidence type="ECO:0000313" key="8">
    <source>
        <dbReference type="EMBL" id="SDM13500.1"/>
    </source>
</evidence>
<feature type="transmembrane region" description="Helical" evidence="5">
    <location>
        <begin position="17"/>
        <end position="36"/>
    </location>
</feature>
<dbReference type="Proteomes" id="UP000182146">
    <property type="component" value="Unassembled WGS sequence"/>
</dbReference>
<dbReference type="AlphaFoldDB" id="A0A1G9QRL6"/>
<dbReference type="Gene3D" id="2.40.420.20">
    <property type="match status" value="1"/>
</dbReference>
<dbReference type="PANTHER" id="PTHR32347">
    <property type="entry name" value="EFFLUX SYSTEM COMPONENT YKNX-RELATED"/>
    <property type="match status" value="1"/>
</dbReference>
<comment type="subcellular location">
    <subcellularLocation>
        <location evidence="1">Cell envelope</location>
    </subcellularLocation>
</comment>
<sequence>MKEAKQALTPRWGAKKFLLLIGSIVVVVAVALTFYVSGGAKERQNTQGTSTFKVEQGPLAISVAQSGTIQSLDQVVIKNEVEGRTTILYLVREGTRVNKGDLLIELDASRLNDDMVDQQIRMINAEAAYIRARENLEVVRNQAQSETERAELDAQFAAEDLKKYVDGDFPKDLMSAEARITINREELRRAEEKLEWSRVLFEEKYISQTELQADELAAQRAQLDLDLALAELKLLQDFTYRRKLDELRSQENQTAMALERVRRKATADVIQTEAELRARESEFQREQGRVVKLEQQIAKTRIYAPNDGLVVYATSTQANFRGNAEPLAEGQEIRERQELIYLPAPGSVKAEIKVHESNLEKVRVGMPVRITVNALPGRVFQGRVTNIAPLPDAVSVWLNPDLKVYNTDIHIEGDAEGLRTGMSCRAEIMVAEYPEALYVPVQAVTRIDGMPTVYVRQGANFGPRQVEVGLDNNRMVHVLGGLEVGEAVLLTPPLESTRGRVTGQNGARAAHPQRGGRG</sequence>
<name>A0A1G9QRL6_9BACT</name>
<evidence type="ECO:0000256" key="4">
    <source>
        <dbReference type="SAM" id="MobiDB-lite"/>
    </source>
</evidence>
<dbReference type="OrthoDB" id="9811754at2"/>
<accession>A0A1G9QRL6</accession>
<feature type="region of interest" description="Disordered" evidence="4">
    <location>
        <begin position="495"/>
        <end position="518"/>
    </location>
</feature>
<dbReference type="Gene3D" id="1.10.287.470">
    <property type="entry name" value="Helix hairpin bin"/>
    <property type="match status" value="1"/>
</dbReference>
<feature type="domain" description="CzcB-like C-terminal circularly permuted SH3-like" evidence="6">
    <location>
        <begin position="438"/>
        <end position="488"/>
    </location>
</feature>
<dbReference type="RefSeq" id="WP_052445850.1">
    <property type="nucleotide sequence ID" value="NZ_FNGU01000004.1"/>
</dbReference>
<dbReference type="InterPro" id="IPR058649">
    <property type="entry name" value="CzcB_C"/>
</dbReference>
<dbReference type="PANTHER" id="PTHR32347:SF23">
    <property type="entry name" value="BLL5650 PROTEIN"/>
    <property type="match status" value="1"/>
</dbReference>
<dbReference type="Pfam" id="PF25990">
    <property type="entry name" value="Beta-barrel_YknX"/>
    <property type="match status" value="1"/>
</dbReference>
<keyword evidence="5" id="KW-1133">Transmembrane helix</keyword>
<dbReference type="Gene3D" id="2.40.30.170">
    <property type="match status" value="1"/>
</dbReference>
<evidence type="ECO:0000256" key="3">
    <source>
        <dbReference type="SAM" id="Coils"/>
    </source>
</evidence>
<feature type="coiled-coil region" evidence="3">
    <location>
        <begin position="122"/>
        <end position="296"/>
    </location>
</feature>
<reference evidence="8 9" key="1">
    <citation type="submission" date="2016-10" db="EMBL/GenBank/DDBJ databases">
        <authorList>
            <person name="de Groot N.N."/>
        </authorList>
    </citation>
    <scope>NUCLEOTIDE SEQUENCE [LARGE SCALE GENOMIC DNA]</scope>
    <source>
        <strain evidence="8 9">DSM 17813</strain>
    </source>
</reference>
<dbReference type="InterPro" id="IPR050465">
    <property type="entry name" value="UPF0194_transport"/>
</dbReference>
<gene>
    <name evidence="8" type="ORF">SAMN05660860_01878</name>
</gene>
<keyword evidence="5" id="KW-0472">Membrane</keyword>
<dbReference type="STRING" id="392333.SAMN05660860_01878"/>
<evidence type="ECO:0000259" key="6">
    <source>
        <dbReference type="Pfam" id="PF25975"/>
    </source>
</evidence>
<evidence type="ECO:0000313" key="9">
    <source>
        <dbReference type="Proteomes" id="UP000182146"/>
    </source>
</evidence>
<dbReference type="InterPro" id="IPR058636">
    <property type="entry name" value="Beta-barrel_YknX"/>
</dbReference>
<evidence type="ECO:0000256" key="5">
    <source>
        <dbReference type="SAM" id="Phobius"/>
    </source>
</evidence>
<evidence type="ECO:0000256" key="1">
    <source>
        <dbReference type="ARBA" id="ARBA00004196"/>
    </source>
</evidence>
<organism evidence="8 9">
    <name type="scientific">Geoalkalibacter ferrihydriticus</name>
    <dbReference type="NCBI Taxonomy" id="392333"/>
    <lineage>
        <taxon>Bacteria</taxon>
        <taxon>Pseudomonadati</taxon>
        <taxon>Thermodesulfobacteriota</taxon>
        <taxon>Desulfuromonadia</taxon>
        <taxon>Desulfuromonadales</taxon>
        <taxon>Geoalkalibacteraceae</taxon>
        <taxon>Geoalkalibacter</taxon>
    </lineage>
</organism>